<feature type="transmembrane region" description="Helical" evidence="6">
    <location>
        <begin position="254"/>
        <end position="273"/>
    </location>
</feature>
<reference evidence="8" key="1">
    <citation type="submission" date="2022-08" db="EMBL/GenBank/DDBJ databases">
        <authorList>
            <person name="Gutierrez-Valencia J."/>
        </authorList>
    </citation>
    <scope>NUCLEOTIDE SEQUENCE</scope>
</reference>
<comment type="caution">
    <text evidence="8">The sequence shown here is derived from an EMBL/GenBank/DDBJ whole genome shotgun (WGS) entry which is preliminary data.</text>
</comment>
<organism evidence="8 9">
    <name type="scientific">Linum tenue</name>
    <dbReference type="NCBI Taxonomy" id="586396"/>
    <lineage>
        <taxon>Eukaryota</taxon>
        <taxon>Viridiplantae</taxon>
        <taxon>Streptophyta</taxon>
        <taxon>Embryophyta</taxon>
        <taxon>Tracheophyta</taxon>
        <taxon>Spermatophyta</taxon>
        <taxon>Magnoliopsida</taxon>
        <taxon>eudicotyledons</taxon>
        <taxon>Gunneridae</taxon>
        <taxon>Pentapetalae</taxon>
        <taxon>rosids</taxon>
        <taxon>fabids</taxon>
        <taxon>Malpighiales</taxon>
        <taxon>Linaceae</taxon>
        <taxon>Linum</taxon>
    </lineage>
</organism>
<evidence type="ECO:0000256" key="4">
    <source>
        <dbReference type="ARBA" id="ARBA00022989"/>
    </source>
</evidence>
<feature type="transmembrane region" description="Helical" evidence="6">
    <location>
        <begin position="20"/>
        <end position="37"/>
    </location>
</feature>
<keyword evidence="3 6" id="KW-0812">Transmembrane</keyword>
<feature type="transmembrane region" description="Helical" evidence="6">
    <location>
        <begin position="112"/>
        <end position="130"/>
    </location>
</feature>
<proteinExistence type="inferred from homology"/>
<gene>
    <name evidence="8" type="ORF">LITE_LOCUS47566</name>
</gene>
<evidence type="ECO:0000256" key="3">
    <source>
        <dbReference type="ARBA" id="ARBA00022692"/>
    </source>
</evidence>
<dbReference type="AlphaFoldDB" id="A0AAV0RFI7"/>
<evidence type="ECO:0000256" key="6">
    <source>
        <dbReference type="RuleBase" id="RU363077"/>
    </source>
</evidence>
<dbReference type="SUPFAM" id="SSF103481">
    <property type="entry name" value="Multidrug resistance efflux transporter EmrE"/>
    <property type="match status" value="1"/>
</dbReference>
<comment type="similarity">
    <text evidence="2 6">Belongs to the drug/metabolite transporter (DMT) superfamily. Plant drug/metabolite exporter (P-DME) (TC 2.A.7.4) family.</text>
</comment>
<feature type="transmembrane region" description="Helical" evidence="6">
    <location>
        <begin position="79"/>
        <end position="100"/>
    </location>
</feature>
<keyword evidence="9" id="KW-1185">Reference proteome</keyword>
<protein>
    <recommendedName>
        <fullName evidence="6">WAT1-related protein</fullName>
    </recommendedName>
</protein>
<comment type="subcellular location">
    <subcellularLocation>
        <location evidence="1 6">Membrane</location>
        <topology evidence="1 6">Multi-pass membrane protein</topology>
    </subcellularLocation>
</comment>
<dbReference type="Pfam" id="PF00892">
    <property type="entry name" value="EamA"/>
    <property type="match status" value="2"/>
</dbReference>
<dbReference type="PANTHER" id="PTHR31218">
    <property type="entry name" value="WAT1-RELATED PROTEIN"/>
    <property type="match status" value="1"/>
</dbReference>
<accession>A0AAV0RFI7</accession>
<feature type="transmembrane region" description="Helical" evidence="6">
    <location>
        <begin position="279"/>
        <end position="298"/>
    </location>
</feature>
<feature type="transmembrane region" description="Helical" evidence="6">
    <location>
        <begin position="225"/>
        <end position="242"/>
    </location>
</feature>
<feature type="transmembrane region" description="Helical" evidence="6">
    <location>
        <begin position="44"/>
        <end position="67"/>
    </location>
</feature>
<evidence type="ECO:0000313" key="8">
    <source>
        <dbReference type="EMBL" id="CAI0555339.1"/>
    </source>
</evidence>
<dbReference type="Proteomes" id="UP001154282">
    <property type="component" value="Unassembled WGS sequence"/>
</dbReference>
<dbReference type="EMBL" id="CAMGYJ010000010">
    <property type="protein sequence ID" value="CAI0555339.1"/>
    <property type="molecule type" value="Genomic_DNA"/>
</dbReference>
<feature type="transmembrane region" description="Helical" evidence="6">
    <location>
        <begin position="189"/>
        <end position="210"/>
    </location>
</feature>
<keyword evidence="5 6" id="KW-0472">Membrane</keyword>
<evidence type="ECO:0000256" key="1">
    <source>
        <dbReference type="ARBA" id="ARBA00004141"/>
    </source>
</evidence>
<dbReference type="InterPro" id="IPR000620">
    <property type="entry name" value="EamA_dom"/>
</dbReference>
<dbReference type="InterPro" id="IPR030184">
    <property type="entry name" value="WAT1-related"/>
</dbReference>
<name>A0AAV0RFI7_9ROSI</name>
<feature type="domain" description="EamA" evidence="7">
    <location>
        <begin position="159"/>
        <end position="296"/>
    </location>
</feature>
<evidence type="ECO:0000256" key="2">
    <source>
        <dbReference type="ARBA" id="ARBA00007635"/>
    </source>
</evidence>
<dbReference type="InterPro" id="IPR037185">
    <property type="entry name" value="EmrE-like"/>
</dbReference>
<evidence type="ECO:0000256" key="5">
    <source>
        <dbReference type="ARBA" id="ARBA00023136"/>
    </source>
</evidence>
<feature type="transmembrane region" description="Helical" evidence="6">
    <location>
        <begin position="157"/>
        <end position="177"/>
    </location>
</feature>
<sequence length="345" mass="38186">MFLVQKAAFDGGLNPAVFVFYRQAFATLCLAPLAFFLEWKHAPSLSLLTFCKIFVLALVGITLALNLNGFGLLYTSSTLAAASLNSLPVTTFFLALLLRVETLRFGTTTGKAKLLGIVICMGGVAALAFYEGPHFKVFCLFRNSFWHSGYHKSHTSWIKGNFLTLSSSFAWGYWLVFQTSLQKSYPPKLLFTTLQCALATVQSFVAAITIEGDLNEWKLGWDVKLLSVVYCGVMVSGVTYYFQAWVLEKKGPVFLAMSTPLAFIFTAICSALLCDFINLGSVLGGVLLIGGLYSVLWAKFKEENEIKDHEKKIIPQVEVQECTSELKQVVTINTNNLANMLINKH</sequence>
<evidence type="ECO:0000259" key="7">
    <source>
        <dbReference type="Pfam" id="PF00892"/>
    </source>
</evidence>
<dbReference type="GO" id="GO:0022857">
    <property type="term" value="F:transmembrane transporter activity"/>
    <property type="evidence" value="ECO:0007669"/>
    <property type="project" value="InterPro"/>
</dbReference>
<evidence type="ECO:0000313" key="9">
    <source>
        <dbReference type="Proteomes" id="UP001154282"/>
    </source>
</evidence>
<dbReference type="GO" id="GO:0016020">
    <property type="term" value="C:membrane"/>
    <property type="evidence" value="ECO:0007669"/>
    <property type="project" value="UniProtKB-SubCell"/>
</dbReference>
<feature type="domain" description="EamA" evidence="7">
    <location>
        <begin position="2"/>
        <end position="127"/>
    </location>
</feature>
<keyword evidence="4 6" id="KW-1133">Transmembrane helix</keyword>